<dbReference type="PANTHER" id="PTHR12121">
    <property type="entry name" value="CARBON CATABOLITE REPRESSOR PROTEIN 4"/>
    <property type="match status" value="1"/>
</dbReference>
<gene>
    <name evidence="1" type="primary">CCR4-5_0</name>
    <name evidence="1" type="ORF">CK203_011233</name>
</gene>
<dbReference type="PANTHER" id="PTHR12121:SF74">
    <property type="entry name" value="CARBON CATABOLITE REPRESSOR PROTEIN 4 HOMOLOG 5"/>
    <property type="match status" value="1"/>
</dbReference>
<sequence>MALNYFRGSHIYSIWQNKGGYGGKLFELLGGEKSWTFCFITALHNYEVEADGLNLFFHSADKVVVVSYNILGVENASNHPDLYSKVPTKLLDWNRRRKLINKEINQYNPSILCFQASVRMFYKHLMCEFFVLRKTRG</sequence>
<name>A0A438JZ06_VITVI</name>
<organism evidence="1 2">
    <name type="scientific">Vitis vinifera</name>
    <name type="common">Grape</name>
    <dbReference type="NCBI Taxonomy" id="29760"/>
    <lineage>
        <taxon>Eukaryota</taxon>
        <taxon>Viridiplantae</taxon>
        <taxon>Streptophyta</taxon>
        <taxon>Embryophyta</taxon>
        <taxon>Tracheophyta</taxon>
        <taxon>Spermatophyta</taxon>
        <taxon>Magnoliopsida</taxon>
        <taxon>eudicotyledons</taxon>
        <taxon>Gunneridae</taxon>
        <taxon>Pentapetalae</taxon>
        <taxon>rosids</taxon>
        <taxon>Vitales</taxon>
        <taxon>Vitaceae</taxon>
        <taxon>Viteae</taxon>
        <taxon>Vitis</taxon>
    </lineage>
</organism>
<dbReference type="SUPFAM" id="SSF56219">
    <property type="entry name" value="DNase I-like"/>
    <property type="match status" value="1"/>
</dbReference>
<dbReference type="InterPro" id="IPR050410">
    <property type="entry name" value="CCR4/nocturin_mRNA_transcr"/>
</dbReference>
<dbReference type="Proteomes" id="UP000288805">
    <property type="component" value="Unassembled WGS sequence"/>
</dbReference>
<proteinExistence type="predicted"/>
<evidence type="ECO:0000313" key="1">
    <source>
        <dbReference type="EMBL" id="RVX14173.1"/>
    </source>
</evidence>
<dbReference type="Gene3D" id="3.60.10.10">
    <property type="entry name" value="Endonuclease/exonuclease/phosphatase"/>
    <property type="match status" value="1"/>
</dbReference>
<reference evidence="1 2" key="1">
    <citation type="journal article" date="2018" name="PLoS Genet.">
        <title>Population sequencing reveals clonal diversity and ancestral inbreeding in the grapevine cultivar Chardonnay.</title>
        <authorList>
            <person name="Roach M.J."/>
            <person name="Johnson D.L."/>
            <person name="Bohlmann J."/>
            <person name="van Vuuren H.J."/>
            <person name="Jones S.J."/>
            <person name="Pretorius I.S."/>
            <person name="Schmidt S.A."/>
            <person name="Borneman A.R."/>
        </authorList>
    </citation>
    <scope>NUCLEOTIDE SEQUENCE [LARGE SCALE GENOMIC DNA]</scope>
    <source>
        <strain evidence="2">cv. Chardonnay</strain>
        <tissue evidence="1">Leaf</tissue>
    </source>
</reference>
<accession>A0A438JZ06</accession>
<evidence type="ECO:0000313" key="2">
    <source>
        <dbReference type="Proteomes" id="UP000288805"/>
    </source>
</evidence>
<dbReference type="InterPro" id="IPR036691">
    <property type="entry name" value="Endo/exonu/phosph_ase_sf"/>
</dbReference>
<protein>
    <submittedName>
        <fullName evidence="1">Carbon catabolite repressor protein 4-like 5</fullName>
    </submittedName>
</protein>
<dbReference type="AlphaFoldDB" id="A0A438JZ06"/>
<dbReference type="EMBL" id="QGNW01000022">
    <property type="protein sequence ID" value="RVX14173.1"/>
    <property type="molecule type" value="Genomic_DNA"/>
</dbReference>
<comment type="caution">
    <text evidence="1">The sequence shown here is derived from an EMBL/GenBank/DDBJ whole genome shotgun (WGS) entry which is preliminary data.</text>
</comment>